<protein>
    <submittedName>
        <fullName evidence="2">Uncharacterized protein</fullName>
    </submittedName>
</protein>
<evidence type="ECO:0000313" key="2">
    <source>
        <dbReference type="EMBL" id="KAK1402072.1"/>
    </source>
</evidence>
<evidence type="ECO:0000256" key="1">
    <source>
        <dbReference type="SAM" id="SignalP"/>
    </source>
</evidence>
<sequence>MCHLFFSLLKISYGQLLQAIYLIHKAAPIDSFKAEDTKLYVRLFHLTPYPSQDLWAETLWRFSVATRSDKTKEEFKDMFIQCGMNVKIEGNEAAELAKLSGEEKAVIRHEFAIGGIVEKATKKFDNDFLCLSAKMERKAYFSFSLSVDKNNTSVDDNDDQQVYGEHSLKDYRTLDHAILDDVDCLGRGIFKEHEGHDRLWSFLSQAQNQQPLLSRLTTFNRIEVPSSSDPLNGLYIGSNGYLITELEPCDYVEVVKLTGDVDVSAGQIAFRVKVGGKYKLPPWYVLEKHYGAVARYKGHGRLTGFQKSGWVDVELFIIGDKYCKDGFAIGFLYSAPDYYYLKLFKQLRLLSFGESH</sequence>
<organism evidence="2 3">
    <name type="scientific">Heracleum sosnowskyi</name>
    <dbReference type="NCBI Taxonomy" id="360622"/>
    <lineage>
        <taxon>Eukaryota</taxon>
        <taxon>Viridiplantae</taxon>
        <taxon>Streptophyta</taxon>
        <taxon>Embryophyta</taxon>
        <taxon>Tracheophyta</taxon>
        <taxon>Spermatophyta</taxon>
        <taxon>Magnoliopsida</taxon>
        <taxon>eudicotyledons</taxon>
        <taxon>Gunneridae</taxon>
        <taxon>Pentapetalae</taxon>
        <taxon>asterids</taxon>
        <taxon>campanulids</taxon>
        <taxon>Apiales</taxon>
        <taxon>Apiaceae</taxon>
        <taxon>Apioideae</taxon>
        <taxon>apioid superclade</taxon>
        <taxon>Tordylieae</taxon>
        <taxon>Tordyliinae</taxon>
        <taxon>Heracleum</taxon>
    </lineage>
</organism>
<dbReference type="AlphaFoldDB" id="A0AAD8JGK4"/>
<feature type="signal peptide" evidence="1">
    <location>
        <begin position="1"/>
        <end position="19"/>
    </location>
</feature>
<name>A0AAD8JGK4_9APIA</name>
<dbReference type="EMBL" id="JAUIZM010000001">
    <property type="protein sequence ID" value="KAK1402072.1"/>
    <property type="molecule type" value="Genomic_DNA"/>
</dbReference>
<reference evidence="2" key="1">
    <citation type="submission" date="2023-02" db="EMBL/GenBank/DDBJ databases">
        <title>Genome of toxic invasive species Heracleum sosnowskyi carries increased number of genes despite the absence of recent whole-genome duplications.</title>
        <authorList>
            <person name="Schelkunov M."/>
            <person name="Shtratnikova V."/>
            <person name="Makarenko M."/>
            <person name="Klepikova A."/>
            <person name="Omelchenko D."/>
            <person name="Novikova G."/>
            <person name="Obukhova E."/>
            <person name="Bogdanov V."/>
            <person name="Penin A."/>
            <person name="Logacheva M."/>
        </authorList>
    </citation>
    <scope>NUCLEOTIDE SEQUENCE</scope>
    <source>
        <strain evidence="2">Hsosn_3</strain>
        <tissue evidence="2">Leaf</tissue>
    </source>
</reference>
<reference evidence="2" key="2">
    <citation type="submission" date="2023-05" db="EMBL/GenBank/DDBJ databases">
        <authorList>
            <person name="Schelkunov M.I."/>
        </authorList>
    </citation>
    <scope>NUCLEOTIDE SEQUENCE</scope>
    <source>
        <strain evidence="2">Hsosn_3</strain>
        <tissue evidence="2">Leaf</tissue>
    </source>
</reference>
<dbReference type="GO" id="GO:0010343">
    <property type="term" value="P:singlet oxygen-mediated programmed cell death"/>
    <property type="evidence" value="ECO:0007669"/>
    <property type="project" value="InterPro"/>
</dbReference>
<dbReference type="PANTHER" id="PTHR33917">
    <property type="entry name" value="PROTEIN EXECUTER 1, CHLOROPLASTIC"/>
    <property type="match status" value="1"/>
</dbReference>
<gene>
    <name evidence="2" type="ORF">POM88_001677</name>
</gene>
<keyword evidence="1" id="KW-0732">Signal</keyword>
<comment type="caution">
    <text evidence="2">The sequence shown here is derived from an EMBL/GenBank/DDBJ whole genome shotgun (WGS) entry which is preliminary data.</text>
</comment>
<evidence type="ECO:0000313" key="3">
    <source>
        <dbReference type="Proteomes" id="UP001237642"/>
    </source>
</evidence>
<feature type="chain" id="PRO_5042018284" evidence="1">
    <location>
        <begin position="20"/>
        <end position="356"/>
    </location>
</feature>
<dbReference type="Proteomes" id="UP001237642">
    <property type="component" value="Unassembled WGS sequence"/>
</dbReference>
<keyword evidence="3" id="KW-1185">Reference proteome</keyword>
<dbReference type="PANTHER" id="PTHR33917:SF3">
    <property type="entry name" value="PROTEIN EXECUTER 1, CHLOROPLASTIC"/>
    <property type="match status" value="1"/>
</dbReference>
<proteinExistence type="predicted"/>
<accession>A0AAD8JGK4</accession>
<dbReference type="Pfam" id="PF12014">
    <property type="entry name" value="Cyclin_D1_bind"/>
    <property type="match status" value="1"/>
</dbReference>
<dbReference type="GO" id="GO:0042651">
    <property type="term" value="C:thylakoid membrane"/>
    <property type="evidence" value="ECO:0007669"/>
    <property type="project" value="TreeGrafter"/>
</dbReference>
<dbReference type="InterPro" id="IPR044680">
    <property type="entry name" value="EX1/2"/>
</dbReference>